<reference evidence="5 6" key="1">
    <citation type="submission" date="2024-01" db="EMBL/GenBank/DDBJ databases">
        <title>The genomes of 5 underutilized Papilionoideae crops provide insights into root nodulation and disease resistanc.</title>
        <authorList>
            <person name="Yuan L."/>
        </authorList>
    </citation>
    <scope>NUCLEOTIDE SEQUENCE [LARGE SCALE GENOMIC DNA]</scope>
    <source>
        <strain evidence="5">ZHUSHIDOU_FW_LH</strain>
        <tissue evidence="5">Leaf</tissue>
    </source>
</reference>
<comment type="subcellular location">
    <subcellularLocation>
        <location evidence="1">Cytoplasm</location>
    </subcellularLocation>
</comment>
<proteinExistence type="predicted"/>
<accession>A0AAN9HNP1</accession>
<evidence type="ECO:0000313" key="5">
    <source>
        <dbReference type="EMBL" id="KAK7243539.1"/>
    </source>
</evidence>
<dbReference type="GO" id="GO:0000932">
    <property type="term" value="C:P-body"/>
    <property type="evidence" value="ECO:0007669"/>
    <property type="project" value="TreeGrafter"/>
</dbReference>
<evidence type="ECO:0000256" key="3">
    <source>
        <dbReference type="ARBA" id="ARBA00022574"/>
    </source>
</evidence>
<evidence type="ECO:0000313" key="6">
    <source>
        <dbReference type="Proteomes" id="UP001372338"/>
    </source>
</evidence>
<comment type="caution">
    <text evidence="5">The sequence shown here is derived from an EMBL/GenBank/DDBJ whole genome shotgun (WGS) entry which is preliminary data.</text>
</comment>
<evidence type="ECO:0000256" key="1">
    <source>
        <dbReference type="ARBA" id="ARBA00004496"/>
    </source>
</evidence>
<dbReference type="GO" id="GO:0031087">
    <property type="term" value="P:deadenylation-independent decapping of nuclear-transcribed mRNA"/>
    <property type="evidence" value="ECO:0007669"/>
    <property type="project" value="InterPro"/>
</dbReference>
<evidence type="ECO:0000256" key="4">
    <source>
        <dbReference type="ARBA" id="ARBA00022737"/>
    </source>
</evidence>
<sequence length="101" mass="11259">MVIDFKLTCPSGTANGHLKCSSGPMFQGEVQPQLEVAPITKYTSDHGLALGWQIMVNRTYICYGLKLVAIRGKIPLIGCGGISRFEEEEEEEERCVKKKKR</sequence>
<gene>
    <name evidence="5" type="ORF">RIF29_38339</name>
</gene>
<keyword evidence="6" id="KW-1185">Reference proteome</keyword>
<dbReference type="EMBL" id="JAYWIO010000008">
    <property type="protein sequence ID" value="KAK7243539.1"/>
    <property type="molecule type" value="Genomic_DNA"/>
</dbReference>
<name>A0AAN9HNP1_CROPI</name>
<keyword evidence="4" id="KW-0677">Repeat</keyword>
<dbReference type="Proteomes" id="UP001372338">
    <property type="component" value="Unassembled WGS sequence"/>
</dbReference>
<dbReference type="AlphaFoldDB" id="A0AAN9HNP1"/>
<keyword evidence="2" id="KW-0963">Cytoplasm</keyword>
<dbReference type="InterPro" id="IPR045152">
    <property type="entry name" value="EDC4-like"/>
</dbReference>
<keyword evidence="3" id="KW-0853">WD repeat</keyword>
<protein>
    <submittedName>
        <fullName evidence="5">Uncharacterized protein</fullName>
    </submittedName>
</protein>
<dbReference type="PANTHER" id="PTHR15598:SF5">
    <property type="entry name" value="ENHANCER OF MRNA-DECAPPING PROTEIN 4"/>
    <property type="match status" value="1"/>
</dbReference>
<organism evidence="5 6">
    <name type="scientific">Crotalaria pallida</name>
    <name type="common">Smooth rattlebox</name>
    <name type="synonym">Crotalaria striata</name>
    <dbReference type="NCBI Taxonomy" id="3830"/>
    <lineage>
        <taxon>Eukaryota</taxon>
        <taxon>Viridiplantae</taxon>
        <taxon>Streptophyta</taxon>
        <taxon>Embryophyta</taxon>
        <taxon>Tracheophyta</taxon>
        <taxon>Spermatophyta</taxon>
        <taxon>Magnoliopsida</taxon>
        <taxon>eudicotyledons</taxon>
        <taxon>Gunneridae</taxon>
        <taxon>Pentapetalae</taxon>
        <taxon>rosids</taxon>
        <taxon>fabids</taxon>
        <taxon>Fabales</taxon>
        <taxon>Fabaceae</taxon>
        <taxon>Papilionoideae</taxon>
        <taxon>50 kb inversion clade</taxon>
        <taxon>genistoids sensu lato</taxon>
        <taxon>core genistoids</taxon>
        <taxon>Crotalarieae</taxon>
        <taxon>Crotalaria</taxon>
    </lineage>
</organism>
<dbReference type="PANTHER" id="PTHR15598">
    <property type="entry name" value="ENHANCER OF MRNA-DECAPPING PROTEIN 4"/>
    <property type="match status" value="1"/>
</dbReference>
<evidence type="ECO:0000256" key="2">
    <source>
        <dbReference type="ARBA" id="ARBA00022490"/>
    </source>
</evidence>